<proteinExistence type="predicted"/>
<name>A0ABQ9FLA1_TEGGR</name>
<protein>
    <recommendedName>
        <fullName evidence="4">Tyr recombinase domain-containing protein</fullName>
    </recommendedName>
</protein>
<keyword evidence="3" id="KW-1185">Reference proteome</keyword>
<evidence type="ECO:0008006" key="4">
    <source>
        <dbReference type="Google" id="ProtNLM"/>
    </source>
</evidence>
<gene>
    <name evidence="2" type="ORF">KUTeg_003145</name>
</gene>
<dbReference type="PANTHER" id="PTHR34605">
    <property type="entry name" value="PHAGE_INTEGRASE DOMAIN-CONTAINING PROTEIN"/>
    <property type="match status" value="1"/>
</dbReference>
<dbReference type="PANTHER" id="PTHR34605:SF3">
    <property type="entry name" value="P CELL-TYPE AGGLUTINATION PROTEIN MAP4-LIKE-RELATED"/>
    <property type="match status" value="1"/>
</dbReference>
<accession>A0ABQ9FLA1</accession>
<reference evidence="2 3" key="1">
    <citation type="submission" date="2022-12" db="EMBL/GenBank/DDBJ databases">
        <title>Chromosome-level genome of Tegillarca granosa.</title>
        <authorList>
            <person name="Kim J."/>
        </authorList>
    </citation>
    <scope>NUCLEOTIDE SEQUENCE [LARGE SCALE GENOMIC DNA]</scope>
    <source>
        <strain evidence="2">Teg-2019</strain>
        <tissue evidence="2">Adductor muscle</tissue>
    </source>
</reference>
<organism evidence="2 3">
    <name type="scientific">Tegillarca granosa</name>
    <name type="common">Malaysian cockle</name>
    <name type="synonym">Anadara granosa</name>
    <dbReference type="NCBI Taxonomy" id="220873"/>
    <lineage>
        <taxon>Eukaryota</taxon>
        <taxon>Metazoa</taxon>
        <taxon>Spiralia</taxon>
        <taxon>Lophotrochozoa</taxon>
        <taxon>Mollusca</taxon>
        <taxon>Bivalvia</taxon>
        <taxon>Autobranchia</taxon>
        <taxon>Pteriomorphia</taxon>
        <taxon>Arcoida</taxon>
        <taxon>Arcoidea</taxon>
        <taxon>Arcidae</taxon>
        <taxon>Tegillarca</taxon>
    </lineage>
</organism>
<dbReference type="EMBL" id="JARBDR010000214">
    <property type="protein sequence ID" value="KAJ8318054.1"/>
    <property type="molecule type" value="Genomic_DNA"/>
</dbReference>
<comment type="caution">
    <text evidence="2">The sequence shown here is derived from an EMBL/GenBank/DDBJ whole genome shotgun (WGS) entry which is preliminary data.</text>
</comment>
<dbReference type="InterPro" id="IPR013762">
    <property type="entry name" value="Integrase-like_cat_sf"/>
</dbReference>
<evidence type="ECO:0000313" key="2">
    <source>
        <dbReference type="EMBL" id="KAJ8318054.1"/>
    </source>
</evidence>
<dbReference type="InterPro" id="IPR052925">
    <property type="entry name" value="Phage_Integrase-like_Recomb"/>
</dbReference>
<dbReference type="InterPro" id="IPR011010">
    <property type="entry name" value="DNA_brk_join_enz"/>
</dbReference>
<dbReference type="Gene3D" id="1.10.443.10">
    <property type="entry name" value="Intergrase catalytic core"/>
    <property type="match status" value="1"/>
</dbReference>
<evidence type="ECO:0000313" key="3">
    <source>
        <dbReference type="Proteomes" id="UP001217089"/>
    </source>
</evidence>
<sequence length="321" mass="36794">MFDHFRSHYGIIIQWPPNISDLNNFIAFLSLKGCASSTIYTYISAIGNRCKMLNFIDTTRSFIVKKMLIGLTRLDKRTDIRMPITVDILKKLLNSVPFVCHSEFEMVLFSAIFSLAFFGFSRIGELFQINSLEIFIRHSKKDLSGRGSVLLIPAKYLPICAVKAVKSFMNIRSPYFGTFFCHSSGQPVTRYQFICVLRKCLNFAQIDSKLYKSHSFRIGAETTAFVRAKQSSFRKDLHLDGFNASVLWQGKPGMKWGDLIIQVKHLLTIVDPPNFLVLHCSGNDIGSYEKSIEIMHRICFTIKVLWHMLPNTKLIWSQILP</sequence>
<dbReference type="Proteomes" id="UP001217089">
    <property type="component" value="Unassembled WGS sequence"/>
</dbReference>
<keyword evidence="1" id="KW-0233">DNA recombination</keyword>
<evidence type="ECO:0000256" key="1">
    <source>
        <dbReference type="ARBA" id="ARBA00023172"/>
    </source>
</evidence>
<dbReference type="SUPFAM" id="SSF56349">
    <property type="entry name" value="DNA breaking-rejoining enzymes"/>
    <property type="match status" value="1"/>
</dbReference>